<dbReference type="InterPro" id="IPR003010">
    <property type="entry name" value="C-N_Hydrolase"/>
</dbReference>
<dbReference type="CDD" id="cd07583">
    <property type="entry name" value="nitrilase_5"/>
    <property type="match status" value="1"/>
</dbReference>
<evidence type="ECO:0000313" key="5">
    <source>
        <dbReference type="Proteomes" id="UP000248798"/>
    </source>
</evidence>
<dbReference type="SUPFAM" id="SSF56317">
    <property type="entry name" value="Carbon-nitrogen hydrolase"/>
    <property type="match status" value="1"/>
</dbReference>
<reference evidence="3 6" key="2">
    <citation type="submission" date="2019-02" db="EMBL/GenBank/DDBJ databases">
        <title>Complete genome sequence of Desulfobacter hydrogenophilus AcRS1.</title>
        <authorList>
            <person name="Marietou A."/>
            <person name="Lund M.B."/>
            <person name="Marshall I.P.G."/>
            <person name="Schreiber L."/>
            <person name="Jorgensen B."/>
        </authorList>
    </citation>
    <scope>NUCLEOTIDE SEQUENCE [LARGE SCALE GENOMIC DNA]</scope>
    <source>
        <strain evidence="3 6">AcRS1</strain>
    </source>
</reference>
<dbReference type="InterPro" id="IPR036526">
    <property type="entry name" value="C-N_Hydrolase_sf"/>
</dbReference>
<dbReference type="RefSeq" id="WP_111953247.1">
    <property type="nucleotide sequence ID" value="NZ_CP036313.1"/>
</dbReference>
<keyword evidence="6" id="KW-1185">Reference proteome</keyword>
<proteinExistence type="inferred from homology"/>
<dbReference type="EMBL" id="QLNI01000003">
    <property type="protein sequence ID" value="RAM03569.1"/>
    <property type="molecule type" value="Genomic_DNA"/>
</dbReference>
<evidence type="ECO:0000259" key="2">
    <source>
        <dbReference type="PROSITE" id="PS50263"/>
    </source>
</evidence>
<reference evidence="4 5" key="1">
    <citation type="submission" date="2018-06" db="EMBL/GenBank/DDBJ databases">
        <title>Complete Genome Sequence of Desulfobacter hydrogenophilus (DSM3380).</title>
        <authorList>
            <person name="Marietou A."/>
            <person name="Schreiber L."/>
            <person name="Marshall I."/>
            <person name="Jorgensen B."/>
        </authorList>
    </citation>
    <scope>NUCLEOTIDE SEQUENCE [LARGE SCALE GENOMIC DNA]</scope>
    <source>
        <strain evidence="4 5">DSM 3380</strain>
    </source>
</reference>
<evidence type="ECO:0000313" key="3">
    <source>
        <dbReference type="EMBL" id="QBH14013.1"/>
    </source>
</evidence>
<organism evidence="4 5">
    <name type="scientific">Desulfobacter hydrogenophilus</name>
    <dbReference type="NCBI Taxonomy" id="2291"/>
    <lineage>
        <taxon>Bacteria</taxon>
        <taxon>Pseudomonadati</taxon>
        <taxon>Thermodesulfobacteriota</taxon>
        <taxon>Desulfobacteria</taxon>
        <taxon>Desulfobacterales</taxon>
        <taxon>Desulfobacteraceae</taxon>
        <taxon>Desulfobacter</taxon>
    </lineage>
</organism>
<accession>A0A328FGN0</accession>
<dbReference type="Gene3D" id="3.60.110.10">
    <property type="entry name" value="Carbon-nitrogen hydrolase"/>
    <property type="match status" value="1"/>
</dbReference>
<dbReference type="EMBL" id="CP036313">
    <property type="protein sequence ID" value="QBH14013.1"/>
    <property type="molecule type" value="Genomic_DNA"/>
</dbReference>
<dbReference type="PANTHER" id="PTHR23088">
    <property type="entry name" value="NITRILASE-RELATED"/>
    <property type="match status" value="1"/>
</dbReference>
<dbReference type="Pfam" id="PF00795">
    <property type="entry name" value="CN_hydrolase"/>
    <property type="match status" value="1"/>
</dbReference>
<dbReference type="AlphaFoldDB" id="A0A328FGN0"/>
<protein>
    <submittedName>
        <fullName evidence="4">Carbon-nitrogen family hydrolase</fullName>
    </submittedName>
</protein>
<name>A0A328FGN0_9BACT</name>
<dbReference type="Proteomes" id="UP000293902">
    <property type="component" value="Chromosome"/>
</dbReference>
<comment type="similarity">
    <text evidence="1">Belongs to the carbon-nitrogen hydrolase superfamily. NIT1/NIT2 family.</text>
</comment>
<feature type="domain" description="CN hydrolase" evidence="2">
    <location>
        <begin position="7"/>
        <end position="242"/>
    </location>
</feature>
<dbReference type="InterPro" id="IPR001110">
    <property type="entry name" value="UPF0012_CS"/>
</dbReference>
<evidence type="ECO:0000313" key="6">
    <source>
        <dbReference type="Proteomes" id="UP000293902"/>
    </source>
</evidence>
<dbReference type="Proteomes" id="UP000248798">
    <property type="component" value="Unassembled WGS sequence"/>
</dbReference>
<sequence>MITNTKFKAGAVQFDVKDGDVRGNLSVALGHLGDLAEQGACLGVCPEFFLTGFDNENMDRLMPDVKEGIQRLAEFARTRFMAVAGSLPEQKNGQIFNTLYLIDRDGEIRARYRKLHLFPLTGEDLYYARGDEMVTADTSLGRVGTMICYDLRFPELARRLFLDGARLFVISAQWPHTRVAHWQALIRARAIENQAWFICCNRTGTDTNGLVFPGSSMIVDPNGSVLALGDDTSGIIMADIDMGLVDRVRETIPVGQDRRGDVYG</sequence>
<dbReference type="OrthoDB" id="9811121at2"/>
<dbReference type="PANTHER" id="PTHR23088:SF27">
    <property type="entry name" value="DEAMINATED GLUTATHIONE AMIDASE"/>
    <property type="match status" value="1"/>
</dbReference>
<keyword evidence="4" id="KW-0378">Hydrolase</keyword>
<dbReference type="PROSITE" id="PS01227">
    <property type="entry name" value="UPF0012"/>
    <property type="match status" value="1"/>
</dbReference>
<evidence type="ECO:0000256" key="1">
    <source>
        <dbReference type="ARBA" id="ARBA00010613"/>
    </source>
</evidence>
<gene>
    <name evidence="4" type="ORF">DO021_02105</name>
    <name evidence="3" type="ORF">EYB58_14435</name>
</gene>
<dbReference type="GO" id="GO:0016787">
    <property type="term" value="F:hydrolase activity"/>
    <property type="evidence" value="ECO:0007669"/>
    <property type="project" value="UniProtKB-KW"/>
</dbReference>
<evidence type="ECO:0000313" key="4">
    <source>
        <dbReference type="EMBL" id="RAM03569.1"/>
    </source>
</evidence>
<dbReference type="PROSITE" id="PS50263">
    <property type="entry name" value="CN_HYDROLASE"/>
    <property type="match status" value="1"/>
</dbReference>